<dbReference type="PANTHER" id="PTHR10340">
    <property type="entry name" value="SPHINGOMYELIN PHOSPHODIESTERASE"/>
    <property type="match status" value="1"/>
</dbReference>
<comment type="catalytic activity">
    <reaction evidence="12">
        <text>a sphingomyelin + H2O = phosphocholine + an N-acylsphing-4-enine + H(+)</text>
        <dbReference type="Rhea" id="RHEA:19253"/>
        <dbReference type="ChEBI" id="CHEBI:15377"/>
        <dbReference type="ChEBI" id="CHEBI:15378"/>
        <dbReference type="ChEBI" id="CHEBI:17636"/>
        <dbReference type="ChEBI" id="CHEBI:52639"/>
        <dbReference type="ChEBI" id="CHEBI:295975"/>
        <dbReference type="EC" id="3.1.4.12"/>
    </reaction>
    <physiologicalReaction direction="left-to-right" evidence="12">
        <dbReference type="Rhea" id="RHEA:19254"/>
    </physiologicalReaction>
</comment>
<evidence type="ECO:0000256" key="3">
    <source>
        <dbReference type="ARBA" id="ARBA00008234"/>
    </source>
</evidence>
<feature type="signal peptide" evidence="14">
    <location>
        <begin position="1"/>
        <end position="16"/>
    </location>
</feature>
<keyword evidence="5" id="KW-0479">Metal-binding</keyword>
<evidence type="ECO:0000313" key="17">
    <source>
        <dbReference type="Proteomes" id="UP001153292"/>
    </source>
</evidence>
<evidence type="ECO:0000256" key="11">
    <source>
        <dbReference type="ARBA" id="ARBA00023295"/>
    </source>
</evidence>
<dbReference type="Pfam" id="PF19272">
    <property type="entry name" value="ASMase_C"/>
    <property type="match status" value="1"/>
</dbReference>
<evidence type="ECO:0000256" key="13">
    <source>
        <dbReference type="PIRNR" id="PIRNR000948"/>
    </source>
</evidence>
<dbReference type="EMBL" id="OU963901">
    <property type="protein sequence ID" value="CAH0407381.1"/>
    <property type="molecule type" value="Genomic_DNA"/>
</dbReference>
<keyword evidence="17" id="KW-1185">Reference proteome</keyword>
<keyword evidence="8" id="KW-0862">Zinc</keyword>
<dbReference type="InterPro" id="IPR029052">
    <property type="entry name" value="Metallo-depent_PP-like"/>
</dbReference>
<dbReference type="InterPro" id="IPR004843">
    <property type="entry name" value="Calcineurin-like_PHP"/>
</dbReference>
<feature type="domain" description="Saposin B-type" evidence="15">
    <location>
        <begin position="71"/>
        <end position="161"/>
    </location>
</feature>
<dbReference type="CDD" id="cd00842">
    <property type="entry name" value="MPP_ASMase"/>
    <property type="match status" value="1"/>
</dbReference>
<dbReference type="InterPro" id="IPR045473">
    <property type="entry name" value="ASM_C"/>
</dbReference>
<keyword evidence="10" id="KW-0325">Glycoprotein</keyword>
<keyword evidence="6 14" id="KW-0732">Signal</keyword>
<evidence type="ECO:0000256" key="5">
    <source>
        <dbReference type="ARBA" id="ARBA00022723"/>
    </source>
</evidence>
<dbReference type="Gene3D" id="3.60.21.10">
    <property type="match status" value="1"/>
</dbReference>
<dbReference type="InterPro" id="IPR011160">
    <property type="entry name" value="Sphingomy_PDE"/>
</dbReference>
<dbReference type="PIRSF" id="PIRSF000948">
    <property type="entry name" value="Sphingomy_PDE"/>
    <property type="match status" value="1"/>
</dbReference>
<evidence type="ECO:0000256" key="9">
    <source>
        <dbReference type="ARBA" id="ARBA00023157"/>
    </source>
</evidence>
<evidence type="ECO:0000256" key="10">
    <source>
        <dbReference type="ARBA" id="ARBA00023180"/>
    </source>
</evidence>
<accession>A0ABN8BBS5</accession>
<evidence type="ECO:0000256" key="6">
    <source>
        <dbReference type="ARBA" id="ARBA00022729"/>
    </source>
</evidence>
<dbReference type="EC" id="3.1.4.12" evidence="13"/>
<dbReference type="SUPFAM" id="SSF47862">
    <property type="entry name" value="Saposin"/>
    <property type="match status" value="1"/>
</dbReference>
<organism evidence="16 17">
    <name type="scientific">Chilo suppressalis</name>
    <name type="common">Asiatic rice borer moth</name>
    <dbReference type="NCBI Taxonomy" id="168631"/>
    <lineage>
        <taxon>Eukaryota</taxon>
        <taxon>Metazoa</taxon>
        <taxon>Ecdysozoa</taxon>
        <taxon>Arthropoda</taxon>
        <taxon>Hexapoda</taxon>
        <taxon>Insecta</taxon>
        <taxon>Pterygota</taxon>
        <taxon>Neoptera</taxon>
        <taxon>Endopterygota</taxon>
        <taxon>Lepidoptera</taxon>
        <taxon>Glossata</taxon>
        <taxon>Ditrysia</taxon>
        <taxon>Pyraloidea</taxon>
        <taxon>Crambidae</taxon>
        <taxon>Crambinae</taxon>
        <taxon>Chilo</taxon>
    </lineage>
</organism>
<dbReference type="InterPro" id="IPR041805">
    <property type="entry name" value="ASMase/PPN1_MPP"/>
</dbReference>
<keyword evidence="7 13" id="KW-0378">Hydrolase</keyword>
<evidence type="ECO:0000256" key="2">
    <source>
        <dbReference type="ARBA" id="ARBA00004613"/>
    </source>
</evidence>
<evidence type="ECO:0000256" key="8">
    <source>
        <dbReference type="ARBA" id="ARBA00022833"/>
    </source>
</evidence>
<evidence type="ECO:0000256" key="12">
    <source>
        <dbReference type="ARBA" id="ARBA00047268"/>
    </source>
</evidence>
<dbReference type="Pfam" id="PF00149">
    <property type="entry name" value="Metallophos"/>
    <property type="match status" value="1"/>
</dbReference>
<comment type="similarity">
    <text evidence="3 13">Belongs to the acid sphingomyelinase family.</text>
</comment>
<comment type="subcellular location">
    <subcellularLocation>
        <location evidence="2">Secreted</location>
    </subcellularLocation>
</comment>
<evidence type="ECO:0000256" key="14">
    <source>
        <dbReference type="SAM" id="SignalP"/>
    </source>
</evidence>
<reference evidence="16" key="1">
    <citation type="submission" date="2021-12" db="EMBL/GenBank/DDBJ databases">
        <authorList>
            <person name="King R."/>
        </authorList>
    </citation>
    <scope>NUCLEOTIDE SEQUENCE</scope>
</reference>
<keyword evidence="4" id="KW-0964">Secreted</keyword>
<evidence type="ECO:0000313" key="16">
    <source>
        <dbReference type="EMBL" id="CAH0407381.1"/>
    </source>
</evidence>
<evidence type="ECO:0000256" key="7">
    <source>
        <dbReference type="ARBA" id="ARBA00022801"/>
    </source>
</evidence>
<keyword evidence="9" id="KW-1015">Disulfide bond</keyword>
<dbReference type="PROSITE" id="PS50015">
    <property type="entry name" value="SAP_B"/>
    <property type="match status" value="1"/>
</dbReference>
<sequence length="651" mass="74658">MKVLIFVYMLISLSSARELISLNETEILFMNFMMNQITEEDNLLLQDILEIFRRPEPVNVAPLTRSNDIRKWIDCQVCRWAGSALKKAVLNGYSEKFLTKVLSRICSGLGILTYNVCHGAIALNLPIITYIIRSTPEASAEAFCGLILQRDADPLACPYFDPRFDWEVQLPEKTNTTSFLAIDEKPLKVAIITDAHVDLLYEPSGVAACNEPTCCRKGSTAKIFNSLKVNDFVLEKSFVRVEGAEMLNVSIAQELRMKNKGASDKLFGISKPNPAGYWGDYRNCDSPVWTFEDVVDRIKETHKDIDILYYIGDTVDHGVWETSYESNTKVHRYLFDKIKATFGDIMVVPVIGNHESQPINQFAPSTITIPKLNTNWLYNVLADKWKYYLPEQAVTTLRKNGEFSYLVRPGLRVISFNNNVAYKYNWWQHYDPLDSKKHLDWLVQELYSAESKGEKVHILAHIPPGTEDLTHTWTREYNRVVNRFSSTIVAEFNGHTHSDEFRIFYNPEGNPINVAWGGGGIITYSSYNLNYKIVDFNPKTFVPVSIQNFIYNLTEANLTPKKRPRWFLLYNMTDSFGIGDLSPKTMNNLVQSMVTDQQQLLDRYAAFHSKMSDVLWPNCNDACKTDLLCQTVVTVLWDRRKCEELVTEFIK</sequence>
<dbReference type="PANTHER" id="PTHR10340:SF29">
    <property type="entry name" value="SPHINGOMYELIN PHOSPHODIESTERASE"/>
    <property type="match status" value="1"/>
</dbReference>
<evidence type="ECO:0000259" key="15">
    <source>
        <dbReference type="PROSITE" id="PS50015"/>
    </source>
</evidence>
<feature type="chain" id="PRO_5046415752" description="Sphingomyelin phosphodiesterase" evidence="14">
    <location>
        <begin position="17"/>
        <end position="651"/>
    </location>
</feature>
<proteinExistence type="inferred from homology"/>
<comment type="function">
    <text evidence="13">Converts sphingomyelin to ceramide.</text>
</comment>
<keyword evidence="11 13" id="KW-0326">Glycosidase</keyword>
<dbReference type="InterPro" id="IPR011001">
    <property type="entry name" value="Saposin-like"/>
</dbReference>
<protein>
    <recommendedName>
        <fullName evidence="13">Sphingomyelin phosphodiesterase</fullName>
        <ecNumber evidence="13">3.1.4.12</ecNumber>
    </recommendedName>
</protein>
<name>A0ABN8BBS5_CHISP</name>
<dbReference type="InterPro" id="IPR008139">
    <property type="entry name" value="SaposinB_dom"/>
</dbReference>
<dbReference type="Proteomes" id="UP001153292">
    <property type="component" value="Chromosome 8"/>
</dbReference>
<comment type="cofactor">
    <cofactor evidence="1">
        <name>Zn(2+)</name>
        <dbReference type="ChEBI" id="CHEBI:29105"/>
    </cofactor>
</comment>
<dbReference type="SUPFAM" id="SSF56300">
    <property type="entry name" value="Metallo-dependent phosphatases"/>
    <property type="match status" value="1"/>
</dbReference>
<evidence type="ECO:0000256" key="1">
    <source>
        <dbReference type="ARBA" id="ARBA00001947"/>
    </source>
</evidence>
<gene>
    <name evidence="16" type="ORF">CHILSU_LOCUS10780</name>
</gene>
<evidence type="ECO:0000256" key="4">
    <source>
        <dbReference type="ARBA" id="ARBA00022525"/>
    </source>
</evidence>